<feature type="compositionally biased region" description="Basic and acidic residues" evidence="1">
    <location>
        <begin position="610"/>
        <end position="624"/>
    </location>
</feature>
<name>A0AAV9WUW2_9PEZI</name>
<sequence length="672" mass="76513">MKLITTHSVSIYAFLCLPQLIPAFWFEAAFGKGAFFSRSSALKMGSGKPETRDFYSCGRMGELYLSHPVDGVVVWNRPGSFATLAFALYYGRDCIRVRGGFSAHPQVILLMDPLKLRGIHLADIQALGIQPECKSWQAVKVTAEVQAGGALHGLDPQRLPGSIVYWDRQGIRHVKRDGIKWINAVAYEELNERRSIGMLLRDVLERYLHPDLAAHPGAKGTKKLMEYVNTKINILGDELYTPPIGGLWESDMTLPVNDTYDVIVSGPPVDRQPPATDPAPATIPDKSGARYKMRGASWLDIQDLDLTNTRTETHKPELIANRPVLKSALVRSFNRVPDRPEDKLLWYKLLEAQMVYNLKTFGTAARILWAWQKAWGELHPEELTEQINSEGIAMKPSGENTNWIESSLHDITSGVPPVDSSRLDINKEQMGNRVEEITELTKGPSVQEMLPKEMEIKMPRSKASSDDWEIPEMSIADESDQAYERYIQQLVNEEGNSKLRNAFDGWTMQNFDIGRWLDERIDRTEREEAYERLREEEEGMDAFEDPEWDEEESVQEYSEDGERESGYTSWSKEIYRESPGDPGPSWTPRSKSEFNPEAVKAESEYSPEALKMESEYSEPVKMESEYSSDAVKMESEYSSEAMKMEPEDDLKSEYMDYDAEDDLAVRKKRKPN</sequence>
<evidence type="ECO:0000313" key="3">
    <source>
        <dbReference type="Proteomes" id="UP001365542"/>
    </source>
</evidence>
<feature type="region of interest" description="Disordered" evidence="1">
    <location>
        <begin position="531"/>
        <end position="672"/>
    </location>
</feature>
<feature type="compositionally biased region" description="Basic and acidic residues" evidence="1">
    <location>
        <begin position="590"/>
        <end position="603"/>
    </location>
</feature>
<feature type="compositionally biased region" description="Acidic residues" evidence="1">
    <location>
        <begin position="536"/>
        <end position="562"/>
    </location>
</feature>
<comment type="caution">
    <text evidence="2">The sequence shown here is derived from an EMBL/GenBank/DDBJ whole genome shotgun (WGS) entry which is preliminary data.</text>
</comment>
<protein>
    <submittedName>
        <fullName evidence="2">Uncharacterized protein</fullName>
    </submittedName>
</protein>
<keyword evidence="3" id="KW-1185">Reference proteome</keyword>
<evidence type="ECO:0000313" key="2">
    <source>
        <dbReference type="EMBL" id="KAK6526517.1"/>
    </source>
</evidence>
<organism evidence="2 3">
    <name type="scientific">Orbilia ellipsospora</name>
    <dbReference type="NCBI Taxonomy" id="2528407"/>
    <lineage>
        <taxon>Eukaryota</taxon>
        <taxon>Fungi</taxon>
        <taxon>Dikarya</taxon>
        <taxon>Ascomycota</taxon>
        <taxon>Pezizomycotina</taxon>
        <taxon>Orbiliomycetes</taxon>
        <taxon>Orbiliales</taxon>
        <taxon>Orbiliaceae</taxon>
        <taxon>Orbilia</taxon>
    </lineage>
</organism>
<feature type="compositionally biased region" description="Basic and acidic residues" evidence="1">
    <location>
        <begin position="642"/>
        <end position="654"/>
    </location>
</feature>
<dbReference type="EMBL" id="JAVHJO010000016">
    <property type="protein sequence ID" value="KAK6526517.1"/>
    <property type="molecule type" value="Genomic_DNA"/>
</dbReference>
<reference evidence="2 3" key="1">
    <citation type="submission" date="2019-10" db="EMBL/GenBank/DDBJ databases">
        <authorList>
            <person name="Palmer J.M."/>
        </authorList>
    </citation>
    <scope>NUCLEOTIDE SEQUENCE [LARGE SCALE GENOMIC DNA]</scope>
    <source>
        <strain evidence="2 3">TWF694</strain>
    </source>
</reference>
<accession>A0AAV9WUW2</accession>
<dbReference type="Proteomes" id="UP001365542">
    <property type="component" value="Unassembled WGS sequence"/>
</dbReference>
<dbReference type="AlphaFoldDB" id="A0AAV9WUW2"/>
<proteinExistence type="predicted"/>
<evidence type="ECO:0000256" key="1">
    <source>
        <dbReference type="SAM" id="MobiDB-lite"/>
    </source>
</evidence>
<gene>
    <name evidence="2" type="ORF">TWF694_005100</name>
</gene>